<proteinExistence type="predicted"/>
<reference evidence="2" key="1">
    <citation type="submission" date="2022-07" db="EMBL/GenBank/DDBJ databases">
        <title>Complete genome of Mycoplasma hyosynoviae B1.</title>
        <authorList>
            <person name="Spergser J."/>
        </authorList>
    </citation>
    <scope>NUCLEOTIDE SEQUENCE</scope>
    <source>
        <strain evidence="2">B1</strain>
    </source>
</reference>
<organism evidence="2 3">
    <name type="scientific">Metamycoplasma hyosynoviae</name>
    <dbReference type="NCBI Taxonomy" id="29559"/>
    <lineage>
        <taxon>Bacteria</taxon>
        <taxon>Bacillati</taxon>
        <taxon>Mycoplasmatota</taxon>
        <taxon>Mycoplasmoidales</taxon>
        <taxon>Metamycoplasmataceae</taxon>
        <taxon>Metamycoplasma</taxon>
    </lineage>
</organism>
<name>A0A9Q9F2D4_9BACT</name>
<protein>
    <submittedName>
        <fullName evidence="2">Uncharacterized protein</fullName>
    </submittedName>
</protein>
<dbReference type="AlphaFoldDB" id="A0A9Q9F2D4"/>
<gene>
    <name evidence="2" type="ORF">NMG93_01905</name>
</gene>
<keyword evidence="1" id="KW-0812">Transmembrane</keyword>
<keyword evidence="1" id="KW-0472">Membrane</keyword>
<evidence type="ECO:0000313" key="3">
    <source>
        <dbReference type="Proteomes" id="UP001059349"/>
    </source>
</evidence>
<sequence length="264" mass="31864">MGKVSELHFLEQEARLNNDYSELDKFWREQKWKENYDKKIYDKLDEKLIKVILKSKIVIGQSYYQKLKTNKVLLEIFIVLKTLDKKGIKTSDLIAFGFKKTSVKIAVKKLLDLGILDSKIYKEFRLLKLRKIVLKKPKESFWILKKKDTWKIFLLYGVAAAIMYVINSFKSKVYKWDRKLHSVSNRRKVILQNAYYKKLNISDTKIYLLNKMICNYFLVRYREMFGIIHKRKTKFITIKSKKEKLIHKFIGYEFKTLRYLLMQI</sequence>
<evidence type="ECO:0000313" key="2">
    <source>
        <dbReference type="EMBL" id="UTO25617.1"/>
    </source>
</evidence>
<feature type="transmembrane region" description="Helical" evidence="1">
    <location>
        <begin position="150"/>
        <end position="169"/>
    </location>
</feature>
<dbReference type="Proteomes" id="UP001059349">
    <property type="component" value="Chromosome"/>
</dbReference>
<evidence type="ECO:0000256" key="1">
    <source>
        <dbReference type="SAM" id="Phobius"/>
    </source>
</evidence>
<keyword evidence="1" id="KW-1133">Transmembrane helix</keyword>
<dbReference type="GeneID" id="75105228"/>
<dbReference type="EMBL" id="CP101127">
    <property type="protein sequence ID" value="UTO25617.1"/>
    <property type="molecule type" value="Genomic_DNA"/>
</dbReference>
<accession>A0A9Q9F2D4</accession>
<dbReference type="RefSeq" id="WP_254735171.1">
    <property type="nucleotide sequence ID" value="NZ_CP101127.1"/>
</dbReference>
<dbReference type="NCBIfam" id="NF046008">
    <property type="entry name" value="ICE_MAGa4850"/>
    <property type="match status" value="1"/>
</dbReference>